<dbReference type="GO" id="GO:0005525">
    <property type="term" value="F:GTP binding"/>
    <property type="evidence" value="ECO:0007669"/>
    <property type="project" value="UniProtKB-UniRule"/>
</dbReference>
<feature type="domain" description="EngA-type G" evidence="11">
    <location>
        <begin position="204"/>
        <end position="379"/>
    </location>
</feature>
<feature type="binding site" evidence="8">
    <location>
        <begin position="56"/>
        <end position="60"/>
    </location>
    <ligand>
        <name>GTP</name>
        <dbReference type="ChEBI" id="CHEBI:37565"/>
        <label>1</label>
    </ligand>
</feature>
<dbReference type="PANTHER" id="PTHR43834">
    <property type="entry name" value="GTPASE DER"/>
    <property type="match status" value="1"/>
</dbReference>
<dbReference type="OrthoDB" id="9805918at2"/>
<feature type="binding site" evidence="8">
    <location>
        <begin position="119"/>
        <end position="122"/>
    </location>
    <ligand>
        <name>GTP</name>
        <dbReference type="ChEBI" id="CHEBI:37565"/>
        <label>1</label>
    </ligand>
</feature>
<evidence type="ECO:0000313" key="12">
    <source>
        <dbReference type="EMBL" id="TBW39804.1"/>
    </source>
</evidence>
<dbReference type="Pfam" id="PF01926">
    <property type="entry name" value="MMR_HSR1"/>
    <property type="match status" value="2"/>
</dbReference>
<evidence type="ECO:0000256" key="2">
    <source>
        <dbReference type="ARBA" id="ARBA00020953"/>
    </source>
</evidence>
<gene>
    <name evidence="8" type="primary">der</name>
    <name evidence="12" type="ORF">EYW49_05975</name>
</gene>
<dbReference type="InterPro" id="IPR031166">
    <property type="entry name" value="G_ENGA"/>
</dbReference>
<feature type="binding site" evidence="8">
    <location>
        <begin position="322"/>
        <end position="325"/>
    </location>
    <ligand>
        <name>GTP</name>
        <dbReference type="ChEBI" id="CHEBI:37565"/>
        <label>2</label>
    </ligand>
</feature>
<keyword evidence="6 8" id="KW-0342">GTP-binding</keyword>
<evidence type="ECO:0000256" key="4">
    <source>
        <dbReference type="ARBA" id="ARBA00022737"/>
    </source>
</evidence>
<comment type="caution">
    <text evidence="12">The sequence shown here is derived from an EMBL/GenBank/DDBJ whole genome shotgun (WGS) entry which is preliminary data.</text>
</comment>
<dbReference type="PIRSF" id="PIRSF006485">
    <property type="entry name" value="GTP-binding_EngA"/>
    <property type="match status" value="1"/>
</dbReference>
<dbReference type="AlphaFoldDB" id="A0A4Q9VWZ8"/>
<evidence type="ECO:0000256" key="8">
    <source>
        <dbReference type="HAMAP-Rule" id="MF_00195"/>
    </source>
</evidence>
<feature type="binding site" evidence="8">
    <location>
        <begin position="210"/>
        <end position="217"/>
    </location>
    <ligand>
        <name>GTP</name>
        <dbReference type="ChEBI" id="CHEBI:37565"/>
        <label>2</label>
    </ligand>
</feature>
<dbReference type="PRINTS" id="PR00326">
    <property type="entry name" value="GTP1OBG"/>
</dbReference>
<keyword evidence="3 8" id="KW-0690">Ribosome biogenesis</keyword>
<evidence type="ECO:0000256" key="10">
    <source>
        <dbReference type="RuleBase" id="RU004481"/>
    </source>
</evidence>
<reference evidence="12 13" key="1">
    <citation type="submission" date="2019-02" db="EMBL/GenBank/DDBJ databases">
        <title>Siculibacillus lacustris gen. nov., sp. nov., a new rosette-forming bacterium isolated from a freshwater crater lake (Lake St. Ana, Romania).</title>
        <authorList>
            <person name="Felfoldi T."/>
            <person name="Marton Z."/>
            <person name="Szabo A."/>
            <person name="Mentes A."/>
            <person name="Boka K."/>
            <person name="Marialigeti K."/>
            <person name="Mathe I."/>
            <person name="Koncz M."/>
            <person name="Schumann P."/>
            <person name="Toth E."/>
        </authorList>
    </citation>
    <scope>NUCLEOTIDE SEQUENCE [LARGE SCALE GENOMIC DNA]</scope>
    <source>
        <strain evidence="12 13">SA-279</strain>
    </source>
</reference>
<dbReference type="PANTHER" id="PTHR43834:SF6">
    <property type="entry name" value="GTPASE DER"/>
    <property type="match status" value="1"/>
</dbReference>
<dbReference type="SUPFAM" id="SSF52540">
    <property type="entry name" value="P-loop containing nucleoside triphosphate hydrolases"/>
    <property type="match status" value="2"/>
</dbReference>
<dbReference type="PROSITE" id="PS51712">
    <property type="entry name" value="G_ENGA"/>
    <property type="match status" value="2"/>
</dbReference>
<dbReference type="RefSeq" id="WP_131307206.1">
    <property type="nucleotide sequence ID" value="NZ_SJFN01000006.1"/>
</dbReference>
<dbReference type="FunFam" id="3.30.300.20:FF:000004">
    <property type="entry name" value="GTPase Der"/>
    <property type="match status" value="1"/>
</dbReference>
<dbReference type="InterPro" id="IPR006073">
    <property type="entry name" value="GTP-bd"/>
</dbReference>
<dbReference type="HAMAP" id="MF_00195">
    <property type="entry name" value="GTPase_Der"/>
    <property type="match status" value="1"/>
</dbReference>
<organism evidence="12 13">
    <name type="scientific">Siculibacillus lacustris</name>
    <dbReference type="NCBI Taxonomy" id="1549641"/>
    <lineage>
        <taxon>Bacteria</taxon>
        <taxon>Pseudomonadati</taxon>
        <taxon>Pseudomonadota</taxon>
        <taxon>Alphaproteobacteria</taxon>
        <taxon>Hyphomicrobiales</taxon>
        <taxon>Ancalomicrobiaceae</taxon>
        <taxon>Siculibacillus</taxon>
    </lineage>
</organism>
<keyword evidence="13" id="KW-1185">Reference proteome</keyword>
<dbReference type="Proteomes" id="UP000292781">
    <property type="component" value="Unassembled WGS sequence"/>
</dbReference>
<dbReference type="InterPro" id="IPR005225">
    <property type="entry name" value="Small_GTP-bd"/>
</dbReference>
<evidence type="ECO:0000256" key="6">
    <source>
        <dbReference type="ARBA" id="ARBA00023134"/>
    </source>
</evidence>
<dbReference type="Gene3D" id="3.30.300.20">
    <property type="match status" value="1"/>
</dbReference>
<dbReference type="NCBIfam" id="TIGR03594">
    <property type="entry name" value="GTPase_EngA"/>
    <property type="match status" value="1"/>
</dbReference>
<sequence>MTATVAIVGRPNVGKSTLFNRLVGKKLALVDDTPGVTRDRREGDAHLGDLSFTIVDTAGLEEADAESLSGRMRAQTEEAIRSATVVLFVIDARTGLIPMDRHFAEMLRRIDVPSILIANKAEGRLGEAGAWEAYGLGFGDPIALSAEHGEGMADLYAALMPYVDAADAEAAVTDVPLDPRETAGGEDEDEDEEAAAALARTIPLRICVTGRPNAGKSTLINKLIGEDRMLVGPEAGITRDSISVDWEWHGRPVKLFDTAGLRRKARVQDKLEKLSVADALRAVRFAEVVVVCLDATIPFEKQDLQIVDLVVKEGRALVIALNKWDLIEDRVAAWKKMRETCDHLLPQVRGVPMVRLSGLMGEGLEDLMKAAEAVHRTWNRRISTAKMNRWLEGVLERHPPPAVSGRRIRIRYATQVKARPPHFVLFCSRPEVLPDSYTRYLVNDLRERFELAGVPLRLSLRAGDNPYHDKNQRR</sequence>
<dbReference type="NCBIfam" id="TIGR00231">
    <property type="entry name" value="small_GTP"/>
    <property type="match status" value="2"/>
</dbReference>
<dbReference type="GO" id="GO:0042254">
    <property type="term" value="P:ribosome biogenesis"/>
    <property type="evidence" value="ECO:0007669"/>
    <property type="project" value="UniProtKB-KW"/>
</dbReference>
<evidence type="ECO:0000256" key="3">
    <source>
        <dbReference type="ARBA" id="ARBA00022517"/>
    </source>
</evidence>
<dbReference type="Gene3D" id="3.40.50.300">
    <property type="entry name" value="P-loop containing nucleotide triphosphate hydrolases"/>
    <property type="match status" value="2"/>
</dbReference>
<feature type="domain" description="EngA-type G" evidence="11">
    <location>
        <begin position="3"/>
        <end position="167"/>
    </location>
</feature>
<comment type="subunit">
    <text evidence="8">Associates with the 50S ribosomal subunit.</text>
</comment>
<keyword evidence="5 8" id="KW-0547">Nucleotide-binding</keyword>
<dbReference type="CDD" id="cd01895">
    <property type="entry name" value="EngA2"/>
    <property type="match status" value="1"/>
</dbReference>
<comment type="similarity">
    <text evidence="1 8 9 10">Belongs to the TRAFAC class TrmE-Era-EngA-EngB-Septin-like GTPase superfamily. EngA (Der) GTPase family.</text>
</comment>
<name>A0A4Q9VWZ8_9HYPH</name>
<dbReference type="InterPro" id="IPR015946">
    <property type="entry name" value="KH_dom-like_a/b"/>
</dbReference>
<dbReference type="Pfam" id="PF14714">
    <property type="entry name" value="KH_dom-like"/>
    <property type="match status" value="1"/>
</dbReference>
<proteinExistence type="inferred from homology"/>
<dbReference type="InterPro" id="IPR027417">
    <property type="entry name" value="P-loop_NTPase"/>
</dbReference>
<accession>A0A4Q9VWZ8</accession>
<protein>
    <recommendedName>
        <fullName evidence="2 8">GTPase Der</fullName>
    </recommendedName>
    <alternativeName>
        <fullName evidence="7 8">GTP-binding protein EngA</fullName>
    </alternativeName>
</protein>
<dbReference type="InterPro" id="IPR032859">
    <property type="entry name" value="KH_dom-like"/>
</dbReference>
<dbReference type="CDD" id="cd01894">
    <property type="entry name" value="EngA1"/>
    <property type="match status" value="1"/>
</dbReference>
<comment type="function">
    <text evidence="8 10">GTPase that plays an essential role in the late steps of ribosome biogenesis.</text>
</comment>
<dbReference type="InterPro" id="IPR016484">
    <property type="entry name" value="GTPase_Der"/>
</dbReference>
<evidence type="ECO:0000256" key="7">
    <source>
        <dbReference type="ARBA" id="ARBA00032345"/>
    </source>
</evidence>
<keyword evidence="4 10" id="KW-0677">Repeat</keyword>
<feature type="binding site" evidence="8">
    <location>
        <begin position="9"/>
        <end position="16"/>
    </location>
    <ligand>
        <name>GTP</name>
        <dbReference type="ChEBI" id="CHEBI:37565"/>
        <label>1</label>
    </ligand>
</feature>
<evidence type="ECO:0000256" key="5">
    <source>
        <dbReference type="ARBA" id="ARBA00022741"/>
    </source>
</evidence>
<dbReference type="EMBL" id="SJFN01000006">
    <property type="protein sequence ID" value="TBW39804.1"/>
    <property type="molecule type" value="Genomic_DNA"/>
</dbReference>
<evidence type="ECO:0000259" key="11">
    <source>
        <dbReference type="PROSITE" id="PS51712"/>
    </source>
</evidence>
<evidence type="ECO:0000256" key="9">
    <source>
        <dbReference type="PROSITE-ProRule" id="PRU01049"/>
    </source>
</evidence>
<feature type="binding site" evidence="8">
    <location>
        <begin position="257"/>
        <end position="261"/>
    </location>
    <ligand>
        <name>GTP</name>
        <dbReference type="ChEBI" id="CHEBI:37565"/>
        <label>2</label>
    </ligand>
</feature>
<evidence type="ECO:0000313" key="13">
    <source>
        <dbReference type="Proteomes" id="UP000292781"/>
    </source>
</evidence>
<evidence type="ECO:0000256" key="1">
    <source>
        <dbReference type="ARBA" id="ARBA00008279"/>
    </source>
</evidence>